<comment type="pathway">
    <text evidence="9">Protein modification; lipoprotein biosynthesis (N-acyl transfer).</text>
</comment>
<dbReference type="InterPro" id="IPR004563">
    <property type="entry name" value="Apolipo_AcylTrfase"/>
</dbReference>
<accession>A0A520S2Z4</accession>
<dbReference type="SUPFAM" id="SSF56317">
    <property type="entry name" value="Carbon-nitrogen hydrolase"/>
    <property type="match status" value="1"/>
</dbReference>
<dbReference type="AlphaFoldDB" id="A0A520S2Z4"/>
<feature type="transmembrane region" description="Helical" evidence="9">
    <location>
        <begin position="159"/>
        <end position="181"/>
    </location>
</feature>
<dbReference type="GO" id="GO:0042158">
    <property type="term" value="P:lipoprotein biosynthetic process"/>
    <property type="evidence" value="ECO:0007669"/>
    <property type="project" value="UniProtKB-UniRule"/>
</dbReference>
<evidence type="ECO:0000256" key="3">
    <source>
        <dbReference type="ARBA" id="ARBA00022475"/>
    </source>
</evidence>
<keyword evidence="6 9" id="KW-1133">Transmembrane helix</keyword>
<keyword evidence="11" id="KW-0449">Lipoprotein</keyword>
<protein>
    <recommendedName>
        <fullName evidence="9">Apolipoprotein N-acyltransferase</fullName>
        <shortName evidence="9">ALP N-acyltransferase</shortName>
        <ecNumber evidence="9">2.3.1.269</ecNumber>
    </recommendedName>
</protein>
<evidence type="ECO:0000256" key="6">
    <source>
        <dbReference type="ARBA" id="ARBA00022989"/>
    </source>
</evidence>
<comment type="catalytic activity">
    <reaction evidence="9">
        <text>N-terminal S-1,2-diacyl-sn-glyceryl-L-cysteinyl-[lipoprotein] + a glycerophospholipid = N-acyl-S-1,2-diacyl-sn-glyceryl-L-cysteinyl-[lipoprotein] + a 2-acyl-sn-glycero-3-phospholipid + H(+)</text>
        <dbReference type="Rhea" id="RHEA:48228"/>
        <dbReference type="Rhea" id="RHEA-COMP:14681"/>
        <dbReference type="Rhea" id="RHEA-COMP:14684"/>
        <dbReference type="ChEBI" id="CHEBI:15378"/>
        <dbReference type="ChEBI" id="CHEBI:136912"/>
        <dbReference type="ChEBI" id="CHEBI:140656"/>
        <dbReference type="ChEBI" id="CHEBI:140657"/>
        <dbReference type="ChEBI" id="CHEBI:140660"/>
        <dbReference type="EC" id="2.3.1.269"/>
    </reaction>
</comment>
<dbReference type="CDD" id="cd07571">
    <property type="entry name" value="ALP_N-acyl_transferase"/>
    <property type="match status" value="1"/>
</dbReference>
<feature type="transmembrane region" description="Helical" evidence="9">
    <location>
        <begin position="91"/>
        <end position="114"/>
    </location>
</feature>
<dbReference type="EC" id="2.3.1.269" evidence="9"/>
<dbReference type="InterPro" id="IPR036526">
    <property type="entry name" value="C-N_Hydrolase_sf"/>
</dbReference>
<evidence type="ECO:0000256" key="2">
    <source>
        <dbReference type="ARBA" id="ARBA00010065"/>
    </source>
</evidence>
<evidence type="ECO:0000256" key="7">
    <source>
        <dbReference type="ARBA" id="ARBA00023136"/>
    </source>
</evidence>
<feature type="transmembrane region" description="Helical" evidence="9">
    <location>
        <begin position="121"/>
        <end position="139"/>
    </location>
</feature>
<keyword evidence="4 9" id="KW-0808">Transferase</keyword>
<dbReference type="Gene3D" id="3.60.110.10">
    <property type="entry name" value="Carbon-nitrogen hydrolase"/>
    <property type="match status" value="1"/>
</dbReference>
<feature type="transmembrane region" description="Helical" evidence="9">
    <location>
        <begin position="20"/>
        <end position="51"/>
    </location>
</feature>
<evidence type="ECO:0000259" key="10">
    <source>
        <dbReference type="PROSITE" id="PS50263"/>
    </source>
</evidence>
<dbReference type="UniPathway" id="UPA00666"/>
<dbReference type="GO" id="GO:0016410">
    <property type="term" value="F:N-acyltransferase activity"/>
    <property type="evidence" value="ECO:0007669"/>
    <property type="project" value="UniProtKB-UniRule"/>
</dbReference>
<evidence type="ECO:0000256" key="1">
    <source>
        <dbReference type="ARBA" id="ARBA00004651"/>
    </source>
</evidence>
<comment type="similarity">
    <text evidence="2 9">Belongs to the CN hydrolase family. Apolipoprotein N-acyltransferase subfamily.</text>
</comment>
<dbReference type="InterPro" id="IPR045378">
    <property type="entry name" value="LNT_N"/>
</dbReference>
<feature type="transmembrane region" description="Helical" evidence="9">
    <location>
        <begin position="188"/>
        <end position="206"/>
    </location>
</feature>
<dbReference type="Proteomes" id="UP000316199">
    <property type="component" value="Unassembled WGS sequence"/>
</dbReference>
<feature type="transmembrane region" description="Helical" evidence="9">
    <location>
        <begin position="63"/>
        <end position="85"/>
    </location>
</feature>
<comment type="function">
    <text evidence="9">Catalyzes the phospholipid dependent N-acylation of the N-terminal cysteine of apolipoprotein, the last step in lipoprotein maturation.</text>
</comment>
<feature type="transmembrane region" description="Helical" evidence="9">
    <location>
        <begin position="469"/>
        <end position="488"/>
    </location>
</feature>
<dbReference type="PANTHER" id="PTHR38686:SF1">
    <property type="entry name" value="APOLIPOPROTEIN N-ACYLTRANSFERASE"/>
    <property type="match status" value="1"/>
</dbReference>
<evidence type="ECO:0000256" key="8">
    <source>
        <dbReference type="ARBA" id="ARBA00023315"/>
    </source>
</evidence>
<dbReference type="GO" id="GO:0005886">
    <property type="term" value="C:plasma membrane"/>
    <property type="evidence" value="ECO:0007669"/>
    <property type="project" value="UniProtKB-SubCell"/>
</dbReference>
<keyword evidence="5 9" id="KW-0812">Transmembrane</keyword>
<dbReference type="NCBIfam" id="TIGR00546">
    <property type="entry name" value="lnt"/>
    <property type="match status" value="1"/>
</dbReference>
<evidence type="ECO:0000256" key="5">
    <source>
        <dbReference type="ARBA" id="ARBA00022692"/>
    </source>
</evidence>
<evidence type="ECO:0000313" key="12">
    <source>
        <dbReference type="Proteomes" id="UP000316199"/>
    </source>
</evidence>
<keyword evidence="3 9" id="KW-1003">Cell membrane</keyword>
<gene>
    <name evidence="9 11" type="primary">lnt</name>
    <name evidence="11" type="ORF">EVA68_03100</name>
</gene>
<feature type="domain" description="CN hydrolase" evidence="10">
    <location>
        <begin position="224"/>
        <end position="460"/>
    </location>
</feature>
<dbReference type="EMBL" id="SHAG01000007">
    <property type="protein sequence ID" value="RZO76845.1"/>
    <property type="molecule type" value="Genomic_DNA"/>
</dbReference>
<evidence type="ECO:0000256" key="9">
    <source>
        <dbReference type="HAMAP-Rule" id="MF_01148"/>
    </source>
</evidence>
<dbReference type="Pfam" id="PF00795">
    <property type="entry name" value="CN_hydrolase"/>
    <property type="match status" value="1"/>
</dbReference>
<dbReference type="PROSITE" id="PS50263">
    <property type="entry name" value="CN_HYDROLASE"/>
    <property type="match status" value="1"/>
</dbReference>
<name>A0A520S2Z4_9GAMM</name>
<dbReference type="HAMAP" id="MF_01148">
    <property type="entry name" value="Lnt"/>
    <property type="match status" value="1"/>
</dbReference>
<dbReference type="Pfam" id="PF20154">
    <property type="entry name" value="LNT_N"/>
    <property type="match status" value="1"/>
</dbReference>
<dbReference type="InterPro" id="IPR003010">
    <property type="entry name" value="C-N_Hydrolase"/>
</dbReference>
<evidence type="ECO:0000256" key="4">
    <source>
        <dbReference type="ARBA" id="ARBA00022679"/>
    </source>
</evidence>
<dbReference type="PANTHER" id="PTHR38686">
    <property type="entry name" value="APOLIPOPROTEIN N-ACYLTRANSFERASE"/>
    <property type="match status" value="1"/>
</dbReference>
<comment type="subcellular location">
    <subcellularLocation>
        <location evidence="1 9">Cell membrane</location>
        <topology evidence="1 9">Multi-pass membrane protein</topology>
    </subcellularLocation>
</comment>
<keyword evidence="7 9" id="KW-0472">Membrane</keyword>
<comment type="caution">
    <text evidence="11">The sequence shown here is derived from an EMBL/GenBank/DDBJ whole genome shotgun (WGS) entry which is preliminary data.</text>
</comment>
<organism evidence="11 12">
    <name type="scientific">OM182 bacterium</name>
    <dbReference type="NCBI Taxonomy" id="2510334"/>
    <lineage>
        <taxon>Bacteria</taxon>
        <taxon>Pseudomonadati</taxon>
        <taxon>Pseudomonadota</taxon>
        <taxon>Gammaproteobacteria</taxon>
        <taxon>OMG group</taxon>
        <taxon>OM182 clade</taxon>
    </lineage>
</organism>
<keyword evidence="8 9" id="KW-0012">Acyltransferase</keyword>
<reference evidence="11 12" key="1">
    <citation type="submission" date="2019-02" db="EMBL/GenBank/DDBJ databases">
        <title>Prokaryotic population dynamics and viral predation in marine succession experiment using metagenomics: the confinement effect.</title>
        <authorList>
            <person name="Haro-Moreno J.M."/>
            <person name="Rodriguez-Valera F."/>
            <person name="Lopez-Perez M."/>
        </authorList>
    </citation>
    <scope>NUCLEOTIDE SEQUENCE [LARGE SCALE GENOMIC DNA]</scope>
    <source>
        <strain evidence="11">MED-G157</strain>
    </source>
</reference>
<evidence type="ECO:0000313" key="11">
    <source>
        <dbReference type="EMBL" id="RZO76845.1"/>
    </source>
</evidence>
<proteinExistence type="inferred from homology"/>
<sequence>MFFKRVIPKRPGTWPRHLLALLGGVCYPLAFAPFGFWWVGLISFIAFLFSLDVENKRDIFIRYYLFALGMYGTGVSWIFVSINVFGGVSPVVAGLLILLFVLSYSVTSLIAAILHVNTRNWLLTFPAIWVVLEWFRSWFLTGFPWLFAGYSHLDSPLSGYIPIVGVYGLSFFTALTAVLLYNLRSTKWALNILILGVLWGGGAFIAERIIWVNPTEEVIKVSAIQGNVDQHTKWLPNSANTIIKSYLRLTEEEWGRDVIVWPEAAITVIRQDAETFLKELEERGRKTGTTLLLGILDRPLEGQYFNSVIALGEGSGVYHKRRLVPFGEYVPFEKYLRGVIGFFDLPMSYSQAGYYEQGPLRAGKYAVSVLICYEVVYPQLLGSNSFPPDMFVTVSNDTWFGRSIGPKQHLQMARMRAAEHGRWMIRSTNNGITVLIDHHGSLKAQLEPFEEGIMRGELRIMQGVTPYHYFGYWPLIIICLTIIFVSIIRHRLL</sequence>